<proteinExistence type="predicted"/>
<dbReference type="EMBL" id="FUHW01000023">
    <property type="protein sequence ID" value="SJM59732.1"/>
    <property type="molecule type" value="Genomic_DNA"/>
</dbReference>
<sequence>MTWPVRHLTQTIDAGIDRVIAVAADPLQLPHWAAGLSSGIRNEEGRWITDSPMGAVEVRFVGPIKSGVLDHDVVLPDGTVVRNPLRVLSNDQGSEVVFTLFKKTGMSDAEFEQDANDAREDLARLKALIEGG</sequence>
<accession>A0A1R4FVF1</accession>
<evidence type="ECO:0000313" key="1">
    <source>
        <dbReference type="EMBL" id="SJM59732.1"/>
    </source>
</evidence>
<dbReference type="Proteomes" id="UP000195913">
    <property type="component" value="Unassembled WGS sequence"/>
</dbReference>
<evidence type="ECO:0008006" key="3">
    <source>
        <dbReference type="Google" id="ProtNLM"/>
    </source>
</evidence>
<reference evidence="1 2" key="1">
    <citation type="submission" date="2017-02" db="EMBL/GenBank/DDBJ databases">
        <authorList>
            <person name="Peterson S.W."/>
        </authorList>
    </citation>
    <scope>NUCLEOTIDE SEQUENCE [LARGE SCALE GENOMIC DNA]</scope>
    <source>
        <strain evidence="1 2">B Ar 00.02</strain>
    </source>
</reference>
<evidence type="ECO:0000313" key="2">
    <source>
        <dbReference type="Proteomes" id="UP000195913"/>
    </source>
</evidence>
<protein>
    <recommendedName>
        <fullName evidence="3">Polyketide cyclase</fullName>
    </recommendedName>
</protein>
<dbReference type="InterPro" id="IPR023393">
    <property type="entry name" value="START-like_dom_sf"/>
</dbReference>
<keyword evidence="2" id="KW-1185">Reference proteome</keyword>
<dbReference type="RefSeq" id="WP_086996858.1">
    <property type="nucleotide sequence ID" value="NZ_FUHW01000023.1"/>
</dbReference>
<dbReference type="Gene3D" id="3.30.530.20">
    <property type="match status" value="1"/>
</dbReference>
<organism evidence="1 2">
    <name type="scientific">Arthrobacter rhombi</name>
    <dbReference type="NCBI Taxonomy" id="71253"/>
    <lineage>
        <taxon>Bacteria</taxon>
        <taxon>Bacillati</taxon>
        <taxon>Actinomycetota</taxon>
        <taxon>Actinomycetes</taxon>
        <taxon>Micrococcales</taxon>
        <taxon>Micrococcaceae</taxon>
        <taxon>Arthrobacter</taxon>
    </lineage>
</organism>
<gene>
    <name evidence="1" type="ORF">FM101_05965</name>
</gene>
<name>A0A1R4FVF1_9MICC</name>
<dbReference type="SUPFAM" id="SSF55961">
    <property type="entry name" value="Bet v1-like"/>
    <property type="match status" value="1"/>
</dbReference>
<dbReference type="AlphaFoldDB" id="A0A1R4FVF1"/>